<dbReference type="PANTHER" id="PTHR47092">
    <property type="entry name" value="CAT EYE SYNDROME CRITICAL REGION PROTEIN 2"/>
    <property type="match status" value="1"/>
</dbReference>
<protein>
    <submittedName>
        <fullName evidence="2">Cat eye syndrome critical region protein 2 homolog,Cat eye syndrome critical region protein 2</fullName>
    </submittedName>
</protein>
<evidence type="ECO:0000313" key="3">
    <source>
        <dbReference type="Proteomes" id="UP000675881"/>
    </source>
</evidence>
<dbReference type="PANTHER" id="PTHR47092:SF1">
    <property type="entry name" value="CHROMATIN REMODELING REGULATOR CECR2"/>
    <property type="match status" value="1"/>
</dbReference>
<dbReference type="InterPro" id="IPR029614">
    <property type="entry name" value="CECR2"/>
</dbReference>
<name>A0A7R8CTG0_LEPSM</name>
<dbReference type="OrthoDB" id="303107at2759"/>
<feature type="region of interest" description="Disordered" evidence="1">
    <location>
        <begin position="215"/>
        <end position="255"/>
    </location>
</feature>
<sequence length="255" mass="30023">MTDDLQTWSEVPRIAHFCSLFRKAFDLLEFDIQDLEEGLLLLEDDERLFPQLVVKLLKGCSRTFTKNVNQNNYNKYLRRLFISKAEEAEEDEVDYDFECEEFIERSVNFENCSLRNRVTILHQLCEFRLDGEDVSDKVKNLEASSLRVEPLGKDSEGFTYWYFYGTRLYKEASTTTAPSSLNDDNYADSTPSPPTWSVACLTLQDWIDLTNKMRHSKKKHDKDLSRAEQEEKDRVLAEKYEDDQQLDEDYDEKNP</sequence>
<evidence type="ECO:0000313" key="2">
    <source>
        <dbReference type="EMBL" id="CAF2924009.1"/>
    </source>
</evidence>
<gene>
    <name evidence="2" type="ORF">LSAA_8774</name>
</gene>
<feature type="compositionally biased region" description="Acidic residues" evidence="1">
    <location>
        <begin position="240"/>
        <end position="255"/>
    </location>
</feature>
<organism evidence="2 3">
    <name type="scientific">Lepeophtheirus salmonis</name>
    <name type="common">Salmon louse</name>
    <name type="synonym">Caligus salmonis</name>
    <dbReference type="NCBI Taxonomy" id="72036"/>
    <lineage>
        <taxon>Eukaryota</taxon>
        <taxon>Metazoa</taxon>
        <taxon>Ecdysozoa</taxon>
        <taxon>Arthropoda</taxon>
        <taxon>Crustacea</taxon>
        <taxon>Multicrustacea</taxon>
        <taxon>Hexanauplia</taxon>
        <taxon>Copepoda</taxon>
        <taxon>Siphonostomatoida</taxon>
        <taxon>Caligidae</taxon>
        <taxon>Lepeophtheirus</taxon>
    </lineage>
</organism>
<evidence type="ECO:0000256" key="1">
    <source>
        <dbReference type="SAM" id="MobiDB-lite"/>
    </source>
</evidence>
<reference evidence="2" key="1">
    <citation type="submission" date="2021-02" db="EMBL/GenBank/DDBJ databases">
        <authorList>
            <person name="Bekaert M."/>
        </authorList>
    </citation>
    <scope>NUCLEOTIDE SEQUENCE</scope>
    <source>
        <strain evidence="2">IoA-00</strain>
    </source>
</reference>
<accession>A0A7R8CTG0</accession>
<dbReference type="AlphaFoldDB" id="A0A7R8CTG0"/>
<keyword evidence="3" id="KW-1185">Reference proteome</keyword>
<dbReference type="GO" id="GO:0006338">
    <property type="term" value="P:chromatin remodeling"/>
    <property type="evidence" value="ECO:0007669"/>
    <property type="project" value="InterPro"/>
</dbReference>
<dbReference type="EMBL" id="HG994583">
    <property type="protein sequence ID" value="CAF2924009.1"/>
    <property type="molecule type" value="Genomic_DNA"/>
</dbReference>
<feature type="compositionally biased region" description="Basic and acidic residues" evidence="1">
    <location>
        <begin position="221"/>
        <end position="239"/>
    </location>
</feature>
<proteinExistence type="predicted"/>
<dbReference type="GO" id="GO:0007338">
    <property type="term" value="P:single fertilization"/>
    <property type="evidence" value="ECO:0007669"/>
    <property type="project" value="TreeGrafter"/>
</dbReference>
<dbReference type="Proteomes" id="UP000675881">
    <property type="component" value="Chromosome 4"/>
</dbReference>
<dbReference type="GO" id="GO:0090537">
    <property type="term" value="C:CERF complex"/>
    <property type="evidence" value="ECO:0007669"/>
    <property type="project" value="InterPro"/>
</dbReference>